<dbReference type="EMBL" id="LGRX02029036">
    <property type="protein sequence ID" value="KAK3247375.1"/>
    <property type="molecule type" value="Genomic_DNA"/>
</dbReference>
<dbReference type="InterPro" id="IPR001675">
    <property type="entry name" value="Glyco_trans_29"/>
</dbReference>
<comment type="similarity">
    <text evidence="2">Belongs to the glycosyltransferase 29 family.</text>
</comment>
<dbReference type="AlphaFoldDB" id="A0AAE0F1Y6"/>
<proteinExistence type="inferred from homology"/>
<evidence type="ECO:0000256" key="11">
    <source>
        <dbReference type="SAM" id="MobiDB-lite"/>
    </source>
</evidence>
<sequence>MKYYLQIAIVTVILLTTVILFKEEVFVFDQVESDKHHEEHAPVQMGSNQEAQTGGADFKSSIGRGGGEPAREQEQAEDAGEDRRQDTGKEGGVEEAGEKKRRNIELENNVMETGEDKGKDNAEEGGGEEAGENGRENTGDGEVGRMLEKTRGRTLGWGGGEEAGEDGRENTGEGGGEAGEDGRENTGDEGGEEEAGEDGRENTGYEGGDEEAGEDGRENTGDEGGEEEAGEDGRENTGDEGDVEEAGKDRTDRAEEHRQSGPGDDDSLLPSWLSEGGTSGAKWVTSTVEAAREATPEPASPAVDRAAPAQAVDGSPDTGLSALDTPGSRPYALGTKVVPPLTTVAGCRKCPPVKVPAECSQIPVMKGTTPAGGAARKLLAGPRKPRQRTAFQSADRTVLAKSRQPDFDPPNEELHNSVAGTFRAWHAKTQNGTACGFWTKDCVLRHIAGEKLAAKGPGNFVAKGLNLEDPEVIATFPDEQPGGLGSCAIVAVADNMLGKARGVEIDEHDTVFRYNGPMKAYARDVGSKGDVYYWKQRRDERQYGVEGQAANKYYMWKSAGKFWLFASKKEIAAMTFKGKQILWETGLHSEMDVYGPYHRQKGNKEKHSPSGGYGLALTVIASGLCERVDLYGFSSYGGGRYFKNAVVNTVHSIGLEHWVYRVAMEEGLGVCVYD</sequence>
<dbReference type="Pfam" id="PF00777">
    <property type="entry name" value="Glyco_transf_29"/>
    <property type="match status" value="1"/>
</dbReference>
<dbReference type="GO" id="GO:0009311">
    <property type="term" value="P:oligosaccharide metabolic process"/>
    <property type="evidence" value="ECO:0007669"/>
    <property type="project" value="TreeGrafter"/>
</dbReference>
<evidence type="ECO:0000256" key="3">
    <source>
        <dbReference type="ARBA" id="ARBA00022676"/>
    </source>
</evidence>
<dbReference type="Proteomes" id="UP001190700">
    <property type="component" value="Unassembled WGS sequence"/>
</dbReference>
<keyword evidence="8" id="KW-0333">Golgi apparatus</keyword>
<dbReference type="PANTHER" id="PTHR11987:SF53">
    <property type="entry name" value="ALPHA-2,8-SIALYLTRANSFERASE 8F-LIKE"/>
    <property type="match status" value="1"/>
</dbReference>
<feature type="compositionally biased region" description="Basic and acidic residues" evidence="11">
    <location>
        <begin position="132"/>
        <end position="151"/>
    </location>
</feature>
<feature type="region of interest" description="Disordered" evidence="11">
    <location>
        <begin position="380"/>
        <end position="412"/>
    </location>
</feature>
<feature type="compositionally biased region" description="Acidic residues" evidence="11">
    <location>
        <begin position="221"/>
        <end position="230"/>
    </location>
</feature>
<dbReference type="GO" id="GO:0006491">
    <property type="term" value="P:N-glycan processing"/>
    <property type="evidence" value="ECO:0007669"/>
    <property type="project" value="TreeGrafter"/>
</dbReference>
<evidence type="ECO:0000313" key="12">
    <source>
        <dbReference type="EMBL" id="KAK3247375.1"/>
    </source>
</evidence>
<reference evidence="12 13" key="1">
    <citation type="journal article" date="2015" name="Genome Biol. Evol.">
        <title>Comparative Genomics of a Bacterivorous Green Alga Reveals Evolutionary Causalities and Consequences of Phago-Mixotrophic Mode of Nutrition.</title>
        <authorList>
            <person name="Burns J.A."/>
            <person name="Paasch A."/>
            <person name="Narechania A."/>
            <person name="Kim E."/>
        </authorList>
    </citation>
    <scope>NUCLEOTIDE SEQUENCE [LARGE SCALE GENOMIC DNA]</scope>
    <source>
        <strain evidence="12 13">PLY_AMNH</strain>
    </source>
</reference>
<feature type="compositionally biased region" description="Acidic residues" evidence="11">
    <location>
        <begin position="187"/>
        <end position="196"/>
    </location>
</feature>
<keyword evidence="6" id="KW-0735">Signal-anchor</keyword>
<keyword evidence="7" id="KW-1133">Transmembrane helix</keyword>
<evidence type="ECO:0000256" key="6">
    <source>
        <dbReference type="ARBA" id="ARBA00022968"/>
    </source>
</evidence>
<comment type="caution">
    <text evidence="12">The sequence shown here is derived from an EMBL/GenBank/DDBJ whole genome shotgun (WGS) entry which is preliminary data.</text>
</comment>
<evidence type="ECO:0000256" key="8">
    <source>
        <dbReference type="ARBA" id="ARBA00023034"/>
    </source>
</evidence>
<dbReference type="InterPro" id="IPR050943">
    <property type="entry name" value="Glycosyltr_29_Sialyltrsf"/>
</dbReference>
<evidence type="ECO:0000313" key="13">
    <source>
        <dbReference type="Proteomes" id="UP001190700"/>
    </source>
</evidence>
<evidence type="ECO:0000256" key="1">
    <source>
        <dbReference type="ARBA" id="ARBA00004323"/>
    </source>
</evidence>
<evidence type="ECO:0000256" key="9">
    <source>
        <dbReference type="ARBA" id="ARBA00023136"/>
    </source>
</evidence>
<evidence type="ECO:0000256" key="5">
    <source>
        <dbReference type="ARBA" id="ARBA00022692"/>
    </source>
</evidence>
<keyword evidence="4" id="KW-0808">Transferase</keyword>
<dbReference type="Gene3D" id="3.90.1480.20">
    <property type="entry name" value="Glycosyl transferase family 29"/>
    <property type="match status" value="1"/>
</dbReference>
<feature type="compositionally biased region" description="Basic and acidic residues" evidence="11">
    <location>
        <begin position="245"/>
        <end position="259"/>
    </location>
</feature>
<accession>A0AAE0F1Y6</accession>
<keyword evidence="5" id="KW-0812">Transmembrane</keyword>
<comment type="subcellular location">
    <subcellularLocation>
        <location evidence="1">Golgi apparatus membrane</location>
        <topology evidence="1">Single-pass type II membrane protein</topology>
    </subcellularLocation>
</comment>
<dbReference type="PANTHER" id="PTHR11987">
    <property type="entry name" value="ALPHA-2,8-SIALYLTRANSFERASE"/>
    <property type="match status" value="1"/>
</dbReference>
<feature type="compositionally biased region" description="Basic and acidic residues" evidence="11">
    <location>
        <begin position="81"/>
        <end position="98"/>
    </location>
</feature>
<organism evidence="12 13">
    <name type="scientific">Cymbomonas tetramitiformis</name>
    <dbReference type="NCBI Taxonomy" id="36881"/>
    <lineage>
        <taxon>Eukaryota</taxon>
        <taxon>Viridiplantae</taxon>
        <taxon>Chlorophyta</taxon>
        <taxon>Pyramimonadophyceae</taxon>
        <taxon>Pyramimonadales</taxon>
        <taxon>Pyramimonadaceae</taxon>
        <taxon>Cymbomonas</taxon>
    </lineage>
</organism>
<keyword evidence="13" id="KW-1185">Reference proteome</keyword>
<dbReference type="GO" id="GO:0003828">
    <property type="term" value="F:alpha-N-acetylneuraminate alpha-2,8-sialyltransferase activity"/>
    <property type="evidence" value="ECO:0007669"/>
    <property type="project" value="TreeGrafter"/>
</dbReference>
<protein>
    <submittedName>
        <fullName evidence="12">Uncharacterized protein</fullName>
    </submittedName>
</protein>
<name>A0AAE0F1Y6_9CHLO</name>
<dbReference type="InterPro" id="IPR038578">
    <property type="entry name" value="GT29-like_sf"/>
</dbReference>
<gene>
    <name evidence="12" type="ORF">CYMTET_43129</name>
</gene>
<keyword evidence="3" id="KW-0328">Glycosyltransferase</keyword>
<evidence type="ECO:0000256" key="2">
    <source>
        <dbReference type="ARBA" id="ARBA00006003"/>
    </source>
</evidence>
<keyword evidence="9" id="KW-0472">Membrane</keyword>
<evidence type="ECO:0000256" key="10">
    <source>
        <dbReference type="ARBA" id="ARBA00023180"/>
    </source>
</evidence>
<evidence type="ECO:0000256" key="4">
    <source>
        <dbReference type="ARBA" id="ARBA00022679"/>
    </source>
</evidence>
<feature type="region of interest" description="Disordered" evidence="11">
    <location>
        <begin position="37"/>
        <end position="327"/>
    </location>
</feature>
<dbReference type="GO" id="GO:0000139">
    <property type="term" value="C:Golgi membrane"/>
    <property type="evidence" value="ECO:0007669"/>
    <property type="project" value="UniProtKB-SubCell"/>
</dbReference>
<evidence type="ECO:0000256" key="7">
    <source>
        <dbReference type="ARBA" id="ARBA00022989"/>
    </source>
</evidence>
<keyword evidence="10" id="KW-0325">Glycoprotein</keyword>